<evidence type="ECO:0000256" key="2">
    <source>
        <dbReference type="ARBA" id="ARBA00022801"/>
    </source>
</evidence>
<keyword evidence="2" id="KW-0378">Hydrolase</keyword>
<comment type="caution">
    <text evidence="6">The sequence shown here is derived from an EMBL/GenBank/DDBJ whole genome shotgun (WGS) entry which is preliminary data.</text>
</comment>
<accession>A0AAW0NTW9</accession>
<feature type="compositionally biased region" description="Low complexity" evidence="4">
    <location>
        <begin position="753"/>
        <end position="768"/>
    </location>
</feature>
<keyword evidence="7" id="KW-1185">Reference proteome</keyword>
<dbReference type="InterPro" id="IPR002013">
    <property type="entry name" value="SAC_dom"/>
</dbReference>
<evidence type="ECO:0000313" key="6">
    <source>
        <dbReference type="EMBL" id="KAK7907797.1"/>
    </source>
</evidence>
<comment type="subcellular location">
    <subcellularLocation>
        <location evidence="1">Endomembrane system</location>
    </subcellularLocation>
</comment>
<evidence type="ECO:0000256" key="3">
    <source>
        <dbReference type="ARBA" id="ARBA00023136"/>
    </source>
</evidence>
<gene>
    <name evidence="6" type="ORF">WMY93_016409</name>
</gene>
<dbReference type="EMBL" id="JBBPFD010000011">
    <property type="protein sequence ID" value="KAK7907797.1"/>
    <property type="molecule type" value="Genomic_DNA"/>
</dbReference>
<reference evidence="7" key="1">
    <citation type="submission" date="2024-04" db="EMBL/GenBank/DDBJ databases">
        <title>Salinicola lusitanus LLJ914,a marine bacterium isolated from the Okinawa Trough.</title>
        <authorList>
            <person name="Li J."/>
        </authorList>
    </citation>
    <scope>NUCLEOTIDE SEQUENCE [LARGE SCALE GENOMIC DNA]</scope>
</reference>
<sequence length="968" mass="111664">MHKTSKSLCCGLCVQQRKRRKMPPSAAIVSGIQRMVLYETRARYFLVGSNQAQTRHRVLKIDRTEPKDLVIIDDKHVYNQQEVRELLGRLDLGNRTKISQKGSSGLSRALTAFGIVGFVRFLEGYYIVLITKRRKMADIGGHSIYKIEDTSMIYIPNDSVRVTHPDEARYVRIFQNVDLSSNFYFSYSYDLSHSLQYNLTLLQRPYELWSSVPILSNDEIHTKSKQDCFDIFEDEGLPTQVVYGVRNEPYHKYVWNGKLLERIKDIVHPDWLMYIIHGFCGQSKLLIYGHPVHITLIARRSSKFAGTRFLKRGANCEGDVANEVETEQIVHDASVMSFTAGSYSSYVQVRGSVPLYWSQDISTMMPKPPIRLDQADPYAHVAALHFDQMLQRFGSPIIILNLVKKREKRKHEKLLSEELYPAVINLNQFLPPEHSIEYIAWDMARYTKRNVVKRTGFFINRADLYCHTIRPDDRWEDVGGYLTSSGRLQTGVLRTNCVDCLDRTNTAQFMVGKCALAYQLYALGMIDKPKLQFDTDCVRLFEELYEDHGDTLSLQYGGSQLVHRVKTYRKIAPWTQHSKDIMQTLSRYYSNAFSDADRQDAINLFLQVYQPAESKPHLWELPTDFYLHQSSTMALPQDRRSYTLWWTQGVLSSLPVPYDEVPCDETMKQVEVKRMNRFDESIDIYTEFFKPYEITSFDDTFCIAMTNSAREFMPKTVGLDPSPFTVRKPEETGKSVLVSKSSKEETVIQRKTAASAPPAPSEEAMSSSSEDDSEEDRDDDATVSQRSTPIKLLTESVESTRTLEDMQPQQTKEPYGLNLSDFPDEKDIVIYESFAHLGENQHQVEKNRNARLSGVLPLEAVSCFPEDSVFEVLAPQVDTDSRNVFERHVLTGQGQLRALCREDMLMYREYVKNRYIYLYVQIFSLTPKFQTDREEECFRGGEQSALLPMVTSLAEGTESWREEEEQRE</sequence>
<name>A0AAW0NTW9_9GOBI</name>
<evidence type="ECO:0000256" key="4">
    <source>
        <dbReference type="SAM" id="MobiDB-lite"/>
    </source>
</evidence>
<dbReference type="AlphaFoldDB" id="A0AAW0NTW9"/>
<dbReference type="PROSITE" id="PS50275">
    <property type="entry name" value="SAC"/>
    <property type="match status" value="1"/>
</dbReference>
<dbReference type="Proteomes" id="UP001460270">
    <property type="component" value="Unassembled WGS sequence"/>
</dbReference>
<protein>
    <recommendedName>
        <fullName evidence="5">SAC domain-containing protein</fullName>
    </recommendedName>
</protein>
<feature type="region of interest" description="Disordered" evidence="4">
    <location>
        <begin position="714"/>
        <end position="818"/>
    </location>
</feature>
<evidence type="ECO:0000313" key="7">
    <source>
        <dbReference type="Proteomes" id="UP001460270"/>
    </source>
</evidence>
<dbReference type="GO" id="GO:0046856">
    <property type="term" value="P:phosphatidylinositol dephosphorylation"/>
    <property type="evidence" value="ECO:0007669"/>
    <property type="project" value="InterPro"/>
</dbReference>
<dbReference type="InterPro" id="IPR043573">
    <property type="entry name" value="Fig4-like"/>
</dbReference>
<dbReference type="Pfam" id="PF02383">
    <property type="entry name" value="Syja_N"/>
    <property type="match status" value="1"/>
</dbReference>
<evidence type="ECO:0000256" key="1">
    <source>
        <dbReference type="ARBA" id="ARBA00004308"/>
    </source>
</evidence>
<evidence type="ECO:0000259" key="5">
    <source>
        <dbReference type="PROSITE" id="PS50275"/>
    </source>
</evidence>
<dbReference type="GO" id="GO:0012505">
    <property type="term" value="C:endomembrane system"/>
    <property type="evidence" value="ECO:0007669"/>
    <property type="project" value="UniProtKB-SubCell"/>
</dbReference>
<dbReference type="GO" id="GO:0043813">
    <property type="term" value="F:phosphatidylinositol-3,5-bisphosphate 5-phosphatase activity"/>
    <property type="evidence" value="ECO:0007669"/>
    <property type="project" value="InterPro"/>
</dbReference>
<feature type="domain" description="SAC" evidence="5">
    <location>
        <begin position="174"/>
        <end position="558"/>
    </location>
</feature>
<dbReference type="PANTHER" id="PTHR45738:SF5">
    <property type="entry name" value="POLYPHOSPHOINOSITIDE PHOSPHATASE"/>
    <property type="match status" value="1"/>
</dbReference>
<keyword evidence="3" id="KW-0472">Membrane</keyword>
<proteinExistence type="predicted"/>
<dbReference type="PANTHER" id="PTHR45738">
    <property type="entry name" value="POLYPHOSPHOINOSITIDE PHOSPHATASE"/>
    <property type="match status" value="1"/>
</dbReference>
<organism evidence="6 7">
    <name type="scientific">Mugilogobius chulae</name>
    <name type="common">yellowstripe goby</name>
    <dbReference type="NCBI Taxonomy" id="88201"/>
    <lineage>
        <taxon>Eukaryota</taxon>
        <taxon>Metazoa</taxon>
        <taxon>Chordata</taxon>
        <taxon>Craniata</taxon>
        <taxon>Vertebrata</taxon>
        <taxon>Euteleostomi</taxon>
        <taxon>Actinopterygii</taxon>
        <taxon>Neopterygii</taxon>
        <taxon>Teleostei</taxon>
        <taxon>Neoteleostei</taxon>
        <taxon>Acanthomorphata</taxon>
        <taxon>Gobiaria</taxon>
        <taxon>Gobiiformes</taxon>
        <taxon>Gobioidei</taxon>
        <taxon>Gobiidae</taxon>
        <taxon>Gobionellinae</taxon>
        <taxon>Mugilogobius</taxon>
    </lineage>
</organism>
<feature type="compositionally biased region" description="Acidic residues" evidence="4">
    <location>
        <begin position="769"/>
        <end position="781"/>
    </location>
</feature>